<dbReference type="InterPro" id="IPR001295">
    <property type="entry name" value="Dihydroorotate_DH_CS"/>
</dbReference>
<keyword evidence="11 13" id="KW-0472">Membrane</keyword>
<feature type="active site" description="Nucleophile" evidence="13">
    <location>
        <position position="176"/>
    </location>
</feature>
<dbReference type="NCBIfam" id="NF003646">
    <property type="entry name" value="PRK05286.1-4"/>
    <property type="match status" value="1"/>
</dbReference>
<dbReference type="InterPro" id="IPR005719">
    <property type="entry name" value="Dihydroorotate_DH_2"/>
</dbReference>
<dbReference type="NCBIfam" id="NF003652">
    <property type="entry name" value="PRK05286.2-5"/>
    <property type="match status" value="1"/>
</dbReference>
<dbReference type="GO" id="GO:0044205">
    <property type="term" value="P:'de novo' UMP biosynthetic process"/>
    <property type="evidence" value="ECO:0007669"/>
    <property type="project" value="UniProtKB-UniRule"/>
</dbReference>
<comment type="pathway">
    <text evidence="3 13">Pyrimidine metabolism; UMP biosynthesis via de novo pathway; orotate from (S)-dihydroorotate (quinone route): step 1/1.</text>
</comment>
<evidence type="ECO:0000256" key="2">
    <source>
        <dbReference type="ARBA" id="ARBA00004202"/>
    </source>
</evidence>
<dbReference type="InterPro" id="IPR005720">
    <property type="entry name" value="Dihydroorotate_DH_cat"/>
</dbReference>
<evidence type="ECO:0000256" key="6">
    <source>
        <dbReference type="ARBA" id="ARBA00022475"/>
    </source>
</evidence>
<evidence type="ECO:0000256" key="1">
    <source>
        <dbReference type="ARBA" id="ARBA00003125"/>
    </source>
</evidence>
<feature type="binding site" evidence="13">
    <location>
        <begin position="112"/>
        <end position="116"/>
    </location>
    <ligand>
        <name>substrate</name>
    </ligand>
</feature>
<dbReference type="EC" id="1.3.5.2" evidence="13"/>
<evidence type="ECO:0000256" key="12">
    <source>
        <dbReference type="ARBA" id="ARBA00048639"/>
    </source>
</evidence>
<feature type="binding site" evidence="13">
    <location>
        <position position="246"/>
    </location>
    <ligand>
        <name>FMN</name>
        <dbReference type="ChEBI" id="CHEBI:58210"/>
    </ligand>
</feature>
<evidence type="ECO:0000256" key="11">
    <source>
        <dbReference type="ARBA" id="ARBA00023136"/>
    </source>
</evidence>
<dbReference type="EMBL" id="OX458332">
    <property type="protein sequence ID" value="CAI8718534.1"/>
    <property type="molecule type" value="Genomic_DNA"/>
</dbReference>
<dbReference type="GO" id="GO:0006207">
    <property type="term" value="P:'de novo' pyrimidine nucleobase biosynthetic process"/>
    <property type="evidence" value="ECO:0007669"/>
    <property type="project" value="UniProtKB-UniRule"/>
</dbReference>
<feature type="binding site" evidence="13">
    <location>
        <begin position="247"/>
        <end position="248"/>
    </location>
    <ligand>
        <name>substrate</name>
    </ligand>
</feature>
<evidence type="ECO:0000256" key="4">
    <source>
        <dbReference type="ARBA" id="ARBA00005359"/>
    </source>
</evidence>
<proteinExistence type="inferred from homology"/>
<comment type="subcellular location">
    <subcellularLocation>
        <location evidence="2 13">Cell membrane</location>
        <topology evidence="2 13">Peripheral membrane protein</topology>
    </subcellularLocation>
</comment>
<comment type="similarity">
    <text evidence="4 13">Belongs to the dihydroorotate dehydrogenase family. Type 2 subfamily.</text>
</comment>
<dbReference type="NCBIfam" id="NF003644">
    <property type="entry name" value="PRK05286.1-1"/>
    <property type="match status" value="1"/>
</dbReference>
<feature type="binding site" evidence="13">
    <location>
        <position position="87"/>
    </location>
    <ligand>
        <name>FMN</name>
        <dbReference type="ChEBI" id="CHEBI:58210"/>
    </ligand>
</feature>
<dbReference type="CDD" id="cd04738">
    <property type="entry name" value="DHOD_2_like"/>
    <property type="match status" value="1"/>
</dbReference>
<evidence type="ECO:0000256" key="7">
    <source>
        <dbReference type="ARBA" id="ARBA00022630"/>
    </source>
</evidence>
<dbReference type="GO" id="GO:0106430">
    <property type="term" value="F:dihydroorotate dehydrogenase (quinone) activity"/>
    <property type="evidence" value="ECO:0007669"/>
    <property type="project" value="UniProtKB-EC"/>
</dbReference>
<evidence type="ECO:0000256" key="13">
    <source>
        <dbReference type="HAMAP-Rule" id="MF_00225"/>
    </source>
</evidence>
<dbReference type="Proteomes" id="UP001158598">
    <property type="component" value="Chromosome"/>
</dbReference>
<feature type="binding site" evidence="13">
    <location>
        <position position="218"/>
    </location>
    <ligand>
        <name>FMN</name>
        <dbReference type="ChEBI" id="CHEBI:58210"/>
    </ligand>
</feature>
<keyword evidence="8 13" id="KW-0288">FMN</keyword>
<feature type="binding site" evidence="13">
    <location>
        <begin position="63"/>
        <end position="67"/>
    </location>
    <ligand>
        <name>FMN</name>
        <dbReference type="ChEBI" id="CHEBI:58210"/>
    </ligand>
</feature>
<dbReference type="HAMAP" id="MF_00225">
    <property type="entry name" value="DHO_dh_type2"/>
    <property type="match status" value="1"/>
</dbReference>
<dbReference type="GO" id="GO:0005886">
    <property type="term" value="C:plasma membrane"/>
    <property type="evidence" value="ECO:0007669"/>
    <property type="project" value="UniProtKB-SubCell"/>
</dbReference>
<dbReference type="FunFam" id="3.20.20.70:FF:000028">
    <property type="entry name" value="Dihydroorotate dehydrogenase (quinone)"/>
    <property type="match status" value="1"/>
</dbReference>
<evidence type="ECO:0000313" key="15">
    <source>
        <dbReference type="EMBL" id="CAI8718534.1"/>
    </source>
</evidence>
<keyword evidence="9 13" id="KW-0665">Pyrimidine biosynthesis</keyword>
<dbReference type="InterPro" id="IPR050074">
    <property type="entry name" value="DHO_dehydrogenase"/>
</dbReference>
<feature type="binding site" evidence="13">
    <location>
        <position position="173"/>
    </location>
    <ligand>
        <name>substrate</name>
    </ligand>
</feature>
<dbReference type="PANTHER" id="PTHR48109">
    <property type="entry name" value="DIHYDROOROTATE DEHYDROGENASE (QUINONE), MITOCHONDRIAL-RELATED"/>
    <property type="match status" value="1"/>
</dbReference>
<evidence type="ECO:0000256" key="5">
    <source>
        <dbReference type="ARBA" id="ARBA00011245"/>
    </source>
</evidence>
<dbReference type="RefSeq" id="WP_345774372.1">
    <property type="nucleotide sequence ID" value="NZ_OX458332.1"/>
</dbReference>
<evidence type="ECO:0000256" key="10">
    <source>
        <dbReference type="ARBA" id="ARBA00023002"/>
    </source>
</evidence>
<sequence length="340" mass="36036">MIYENLLRPLLFRLDPETAHELSLSALRLAAKLGPANPLKQSLPTSPRTVMGLEFPNPIGLAAGLDKNGDCIDGLAALGFGFLEIGTVTPRPQPGNPRPRLFRVPEAGALVNRMGFNNSGVAHLIARIRQTRYRGILGINIGKNLTTPVERALDDYREGLKAVYPYAHYVTLNVSSPNTPGLRSLQFGALLDELLDGLMGEREELTAQHGKRVPLALKVAPDMDSQEIKALAGAVVRHGVDAVIATNTTASRDGVEGLEHADEAGGLSGKPLFLRSTEVVARLADALQGRAPIIACGGVFSGADAVAKFEAGASLVQVYTGFIYRGPALLAEIGRAVAAL</sequence>
<evidence type="ECO:0000313" key="16">
    <source>
        <dbReference type="Proteomes" id="UP001158598"/>
    </source>
</evidence>
<feature type="binding site" evidence="13">
    <location>
        <position position="298"/>
    </location>
    <ligand>
        <name>FMN</name>
        <dbReference type="ChEBI" id="CHEBI:58210"/>
    </ligand>
</feature>
<dbReference type="Gene3D" id="3.20.20.70">
    <property type="entry name" value="Aldolase class I"/>
    <property type="match status" value="1"/>
</dbReference>
<dbReference type="PANTHER" id="PTHR48109:SF4">
    <property type="entry name" value="DIHYDROOROTATE DEHYDROGENASE (QUINONE), MITOCHONDRIAL"/>
    <property type="match status" value="1"/>
</dbReference>
<gene>
    <name evidence="13 15" type="primary">pyrD</name>
    <name evidence="15" type="ORF">MCNOR_0045</name>
</gene>
<keyword evidence="6 13" id="KW-1003">Cell membrane</keyword>
<dbReference type="Pfam" id="PF01180">
    <property type="entry name" value="DHO_dh"/>
    <property type="match status" value="1"/>
</dbReference>
<dbReference type="SUPFAM" id="SSF51395">
    <property type="entry name" value="FMN-linked oxidoreductases"/>
    <property type="match status" value="1"/>
</dbReference>
<keyword evidence="10 13" id="KW-0560">Oxidoreductase</keyword>
<comment type="function">
    <text evidence="1 13">Catalyzes the conversion of dihydroorotate to orotate with quinone as electron acceptor.</text>
</comment>
<feature type="binding site" evidence="13">
    <location>
        <position position="178"/>
    </location>
    <ligand>
        <name>substrate</name>
    </ligand>
</feature>
<dbReference type="PIRSF" id="PIRSF000164">
    <property type="entry name" value="DHO_oxidase"/>
    <property type="match status" value="1"/>
</dbReference>
<feature type="binding site" evidence="13">
    <location>
        <begin position="319"/>
        <end position="320"/>
    </location>
    <ligand>
        <name>FMN</name>
        <dbReference type="ChEBI" id="CHEBI:58210"/>
    </ligand>
</feature>
<feature type="binding site" evidence="13">
    <location>
        <position position="67"/>
    </location>
    <ligand>
        <name>substrate</name>
    </ligand>
</feature>
<name>A0AA35XTJ4_METCP</name>
<protein>
    <recommendedName>
        <fullName evidence="13">Dihydroorotate dehydrogenase (quinone)</fullName>
        <ecNumber evidence="13">1.3.5.2</ecNumber>
    </recommendedName>
    <alternativeName>
        <fullName evidence="13">DHOdehase</fullName>
        <shortName evidence="13">DHOD</shortName>
        <shortName evidence="13">DHODase</shortName>
    </alternativeName>
    <alternativeName>
        <fullName evidence="13">Dihydroorotate oxidase</fullName>
    </alternativeName>
</protein>
<evidence type="ECO:0000256" key="9">
    <source>
        <dbReference type="ARBA" id="ARBA00022975"/>
    </source>
</evidence>
<accession>A0AA35XTJ4</accession>
<dbReference type="NCBIfam" id="NF003645">
    <property type="entry name" value="PRK05286.1-2"/>
    <property type="match status" value="1"/>
</dbReference>
<dbReference type="PROSITE" id="PS00912">
    <property type="entry name" value="DHODEHASE_2"/>
    <property type="match status" value="1"/>
</dbReference>
<keyword evidence="7 13" id="KW-0285">Flavoprotein</keyword>
<feature type="domain" description="Dihydroorotate dehydrogenase catalytic" evidence="14">
    <location>
        <begin position="49"/>
        <end position="337"/>
    </location>
</feature>
<evidence type="ECO:0000259" key="14">
    <source>
        <dbReference type="Pfam" id="PF01180"/>
    </source>
</evidence>
<dbReference type="InterPro" id="IPR012135">
    <property type="entry name" value="Dihydroorotate_DH_1_2"/>
</dbReference>
<feature type="binding site" evidence="13">
    <location>
        <position position="173"/>
    </location>
    <ligand>
        <name>FMN</name>
        <dbReference type="ChEBI" id="CHEBI:58210"/>
    </ligand>
</feature>
<feature type="binding site" evidence="13">
    <location>
        <position position="269"/>
    </location>
    <ligand>
        <name>FMN</name>
        <dbReference type="ChEBI" id="CHEBI:58210"/>
    </ligand>
</feature>
<dbReference type="AlphaFoldDB" id="A0AA35XTJ4"/>
<dbReference type="PROSITE" id="PS00911">
    <property type="entry name" value="DHODEHASE_1"/>
    <property type="match status" value="1"/>
</dbReference>
<evidence type="ECO:0000256" key="8">
    <source>
        <dbReference type="ARBA" id="ARBA00022643"/>
    </source>
</evidence>
<dbReference type="NCBIfam" id="TIGR01036">
    <property type="entry name" value="pyrD_sub2"/>
    <property type="match status" value="1"/>
</dbReference>
<organism evidence="15 16">
    <name type="scientific">Methylococcus capsulatus</name>
    <dbReference type="NCBI Taxonomy" id="414"/>
    <lineage>
        <taxon>Bacteria</taxon>
        <taxon>Pseudomonadati</taxon>
        <taxon>Pseudomonadota</taxon>
        <taxon>Gammaproteobacteria</taxon>
        <taxon>Methylococcales</taxon>
        <taxon>Methylococcaceae</taxon>
        <taxon>Methylococcus</taxon>
    </lineage>
</organism>
<reference evidence="15" key="1">
    <citation type="submission" date="2023-03" db="EMBL/GenBank/DDBJ databases">
        <authorList>
            <person name="Pearce D."/>
        </authorList>
    </citation>
    <scope>NUCLEOTIDE SEQUENCE</scope>
    <source>
        <strain evidence="15">Mc</strain>
    </source>
</reference>
<feature type="binding site" evidence="13">
    <location>
        <position position="140"/>
    </location>
    <ligand>
        <name>FMN</name>
        <dbReference type="ChEBI" id="CHEBI:58210"/>
    </ligand>
</feature>
<dbReference type="GO" id="GO:0005737">
    <property type="term" value="C:cytoplasm"/>
    <property type="evidence" value="ECO:0007669"/>
    <property type="project" value="InterPro"/>
</dbReference>
<comment type="subunit">
    <text evidence="5 13">Monomer.</text>
</comment>
<evidence type="ECO:0000256" key="3">
    <source>
        <dbReference type="ARBA" id="ARBA00005161"/>
    </source>
</evidence>
<comment type="cofactor">
    <cofactor evidence="13">
        <name>FMN</name>
        <dbReference type="ChEBI" id="CHEBI:58210"/>
    </cofactor>
    <text evidence="13">Binds 1 FMN per subunit.</text>
</comment>
<comment type="catalytic activity">
    <reaction evidence="12 13">
        <text>(S)-dihydroorotate + a quinone = orotate + a quinol</text>
        <dbReference type="Rhea" id="RHEA:30187"/>
        <dbReference type="ChEBI" id="CHEBI:24646"/>
        <dbReference type="ChEBI" id="CHEBI:30839"/>
        <dbReference type="ChEBI" id="CHEBI:30864"/>
        <dbReference type="ChEBI" id="CHEBI:132124"/>
        <dbReference type="EC" id="1.3.5.2"/>
    </reaction>
</comment>
<dbReference type="InterPro" id="IPR013785">
    <property type="entry name" value="Aldolase_TIM"/>
</dbReference>